<dbReference type="Pfam" id="PF00535">
    <property type="entry name" value="Glycos_transf_2"/>
    <property type="match status" value="1"/>
</dbReference>
<keyword evidence="4 6" id="KW-0808">Transferase</keyword>
<protein>
    <submittedName>
        <fullName evidence="6">GT2 family glycosyltransferase</fullName>
    </submittedName>
</protein>
<evidence type="ECO:0000313" key="7">
    <source>
        <dbReference type="Proteomes" id="UP000316905"/>
    </source>
</evidence>
<dbReference type="Gene3D" id="3.90.550.10">
    <property type="entry name" value="Spore Coat Polysaccharide Biosynthesis Protein SpsA, Chain A"/>
    <property type="match status" value="1"/>
</dbReference>
<accession>A0A562PXY9</accession>
<keyword evidence="3" id="KW-0328">Glycosyltransferase</keyword>
<dbReference type="PANTHER" id="PTHR43179">
    <property type="entry name" value="RHAMNOSYLTRANSFERASE WBBL"/>
    <property type="match status" value="1"/>
</dbReference>
<dbReference type="AlphaFoldDB" id="A0A562PXY9"/>
<evidence type="ECO:0000256" key="2">
    <source>
        <dbReference type="ARBA" id="ARBA00022519"/>
    </source>
</evidence>
<comment type="similarity">
    <text evidence="1">Belongs to the glycosyltransferase 2 family.</text>
</comment>
<evidence type="ECO:0000256" key="1">
    <source>
        <dbReference type="ARBA" id="ARBA00006739"/>
    </source>
</evidence>
<sequence>MGLLKLMDEYYAFQRSGQQSMAKQRLAMAMQVSELRPDALVALGLAAVEQQRFQHAFIHLAEAYGSLAKRSDIAALLAHVLLLKKQPEYACAFLSDSANPARNEPAVRLMRLRALAAMPDVSVKQLKEQLPYVQSAEELAFVLSKLPRRVWGFVEFDPLSQELQGWAIDTAKPSRPITLTLHTGQKKMKWQAMLACPLLAKSGNGGRLGGIRIKLPEHARLSVTFDEGIELLGSPIAALTPLPVHTLSGEVSATATAREAPVDVLIPVYKGKDATLACIHSALESREYNRTPFTLVVLDDVSPEPELSQALDNLAAQGLIELHRHPANLGFIRNMNRGMLLHPERDVLWLNSDARVCGDWLDRLRQAAYSAPDIATATPFSNNGELMSFPQSRISHRMPDLAEQQLLDFLTANGPDEVLELEVGCGFCFYIKRVALNAVGLLDELYLKRGYGEETDWCLRAKEQGWRHVGAHRVFVAHRGGVSFGAEKIPRVAFNNAVLRQRYPAAERAFDRFYRVDSIKPHRDRLQRARLNVFKQAINALKQTGDSLTAWPVIQAFGEAELLARYGQERPALEISYAHQGQSSHVTLAIRLQDFLPLELDYVLPDDTIKLIVDIQQLEVPGLIFRQLGPCPEALLTLPHYLGLEYRLHCADDVLPQPASTGTFDWPAFFQGVKAIQLPYKGLAAEYSRRFPDHDINSHSVIRAPNVSSLPINGTIILVADNLQEPSVRSAWLKLARQLRREDDQYLLLINQDAPWSRELLACGNVAVLPELPGLNRAEMLRAASCQLALSLNAQPGCGWLAPQLASLSQLPLFAPKSLIAEEVGAYSSQRLGGALGRLLSELSF</sequence>
<keyword evidence="7" id="KW-1185">Reference proteome</keyword>
<evidence type="ECO:0000256" key="3">
    <source>
        <dbReference type="ARBA" id="ARBA00022676"/>
    </source>
</evidence>
<feature type="domain" description="Glycosyltransferase 2-like" evidence="5">
    <location>
        <begin position="264"/>
        <end position="436"/>
    </location>
</feature>
<evidence type="ECO:0000259" key="5">
    <source>
        <dbReference type="Pfam" id="PF00535"/>
    </source>
</evidence>
<keyword evidence="2" id="KW-1003">Cell membrane</keyword>
<gene>
    <name evidence="6" type="ORF">IQ22_03986</name>
</gene>
<organism evidence="6 7">
    <name type="scientific">Pseudomonas duriflava</name>
    <dbReference type="NCBI Taxonomy" id="459528"/>
    <lineage>
        <taxon>Bacteria</taxon>
        <taxon>Pseudomonadati</taxon>
        <taxon>Pseudomonadota</taxon>
        <taxon>Gammaproteobacteria</taxon>
        <taxon>Pseudomonadales</taxon>
        <taxon>Pseudomonadaceae</taxon>
        <taxon>Pseudomonas</taxon>
    </lineage>
</organism>
<evidence type="ECO:0000256" key="4">
    <source>
        <dbReference type="ARBA" id="ARBA00022679"/>
    </source>
</evidence>
<reference evidence="6 7" key="1">
    <citation type="journal article" date="2015" name="Stand. Genomic Sci.">
        <title>Genomic Encyclopedia of Bacterial and Archaeal Type Strains, Phase III: the genomes of soil and plant-associated and newly described type strains.</title>
        <authorList>
            <person name="Whitman W.B."/>
            <person name="Woyke T."/>
            <person name="Klenk H.P."/>
            <person name="Zhou Y."/>
            <person name="Lilburn T.G."/>
            <person name="Beck B.J."/>
            <person name="De Vos P."/>
            <person name="Vandamme P."/>
            <person name="Eisen J.A."/>
            <person name="Garrity G."/>
            <person name="Hugenholtz P."/>
            <person name="Kyrpides N.C."/>
        </authorList>
    </citation>
    <scope>NUCLEOTIDE SEQUENCE [LARGE SCALE GENOMIC DNA]</scope>
    <source>
        <strain evidence="6 7">CGMCC 1.6858</strain>
    </source>
</reference>
<dbReference type="EMBL" id="VLKY01000017">
    <property type="protein sequence ID" value="TWI49287.1"/>
    <property type="molecule type" value="Genomic_DNA"/>
</dbReference>
<dbReference type="GO" id="GO:0016757">
    <property type="term" value="F:glycosyltransferase activity"/>
    <property type="evidence" value="ECO:0007669"/>
    <property type="project" value="UniProtKB-KW"/>
</dbReference>
<comment type="caution">
    <text evidence="6">The sequence shown here is derived from an EMBL/GenBank/DDBJ whole genome shotgun (WGS) entry which is preliminary data.</text>
</comment>
<dbReference type="PANTHER" id="PTHR43179:SF12">
    <property type="entry name" value="GALACTOFURANOSYLTRANSFERASE GLFT2"/>
    <property type="match status" value="1"/>
</dbReference>
<proteinExistence type="inferred from homology"/>
<dbReference type="InterPro" id="IPR029044">
    <property type="entry name" value="Nucleotide-diphossugar_trans"/>
</dbReference>
<evidence type="ECO:0000313" key="6">
    <source>
        <dbReference type="EMBL" id="TWI49287.1"/>
    </source>
</evidence>
<dbReference type="SUPFAM" id="SSF53448">
    <property type="entry name" value="Nucleotide-diphospho-sugar transferases"/>
    <property type="match status" value="1"/>
</dbReference>
<dbReference type="Proteomes" id="UP000316905">
    <property type="component" value="Unassembled WGS sequence"/>
</dbReference>
<dbReference type="OrthoDB" id="5123492at2"/>
<name>A0A562PXY9_9PSED</name>
<dbReference type="RefSeq" id="WP_145145049.1">
    <property type="nucleotide sequence ID" value="NZ_VLKY01000017.1"/>
</dbReference>
<keyword evidence="2" id="KW-0472">Membrane</keyword>
<dbReference type="InterPro" id="IPR001173">
    <property type="entry name" value="Glyco_trans_2-like"/>
</dbReference>
<keyword evidence="2" id="KW-0997">Cell inner membrane</keyword>